<dbReference type="Gene3D" id="3.30.565.10">
    <property type="entry name" value="Histidine kinase-like ATPase, C-terminal domain"/>
    <property type="match status" value="1"/>
</dbReference>
<evidence type="ECO:0000259" key="8">
    <source>
        <dbReference type="PROSITE" id="PS50109"/>
    </source>
</evidence>
<dbReference type="PANTHER" id="PTHR43065">
    <property type="entry name" value="SENSOR HISTIDINE KINASE"/>
    <property type="match status" value="1"/>
</dbReference>
<dbReference type="OrthoDB" id="505470at2"/>
<dbReference type="InterPro" id="IPR036890">
    <property type="entry name" value="HATPase_C_sf"/>
</dbReference>
<protein>
    <recommendedName>
        <fullName evidence="2">histidine kinase</fullName>
        <ecNumber evidence="2">2.7.13.3</ecNumber>
    </recommendedName>
</protein>
<dbReference type="SMART" id="SM00387">
    <property type="entry name" value="HATPase_c"/>
    <property type="match status" value="1"/>
</dbReference>
<dbReference type="SUPFAM" id="SSF47384">
    <property type="entry name" value="Homodimeric domain of signal transducing histidine kinase"/>
    <property type="match status" value="1"/>
</dbReference>
<reference evidence="9 10" key="1">
    <citation type="submission" date="2016-10" db="EMBL/GenBank/DDBJ databases">
        <title>Complete Genome Sequence of Peptococcaceae strain DCMF.</title>
        <authorList>
            <person name="Edwards R.J."/>
            <person name="Holland S.I."/>
            <person name="Deshpande N.P."/>
            <person name="Wong Y.K."/>
            <person name="Ertan H."/>
            <person name="Manefield M."/>
            <person name="Russell T.L."/>
            <person name="Lee M.J."/>
        </authorList>
    </citation>
    <scope>NUCLEOTIDE SEQUENCE [LARGE SCALE GENOMIC DNA]</scope>
    <source>
        <strain evidence="9 10">DCMF</strain>
    </source>
</reference>
<keyword evidence="3" id="KW-0808">Transferase</keyword>
<dbReference type="PROSITE" id="PS50109">
    <property type="entry name" value="HIS_KIN"/>
    <property type="match status" value="1"/>
</dbReference>
<evidence type="ECO:0000256" key="4">
    <source>
        <dbReference type="ARBA" id="ARBA00022741"/>
    </source>
</evidence>
<dbReference type="EMBL" id="CP017634">
    <property type="protein sequence ID" value="ATW27004.1"/>
    <property type="molecule type" value="Genomic_DNA"/>
</dbReference>
<evidence type="ECO:0000256" key="7">
    <source>
        <dbReference type="ARBA" id="ARBA00023012"/>
    </source>
</evidence>
<dbReference type="RefSeq" id="WP_148136335.1">
    <property type="nucleotide sequence ID" value="NZ_CP017634.1"/>
</dbReference>
<feature type="domain" description="Histidine kinase" evidence="8">
    <location>
        <begin position="150"/>
        <end position="354"/>
    </location>
</feature>
<evidence type="ECO:0000256" key="2">
    <source>
        <dbReference type="ARBA" id="ARBA00012438"/>
    </source>
</evidence>
<evidence type="ECO:0000256" key="5">
    <source>
        <dbReference type="ARBA" id="ARBA00022777"/>
    </source>
</evidence>
<proteinExistence type="predicted"/>
<dbReference type="EC" id="2.7.13.3" evidence="2"/>
<sequence length="355" mass="40211">MMLNDHSKIHEIFADILSSITDALLVLDQQSNIIYSNQMAKELFLKENQKYGEGEKFSPFILPEPHLSQGLSQGTVLPGSIPFECYFSHVQKYMEVRAFPFPKGITLLLHDITERKIYDQEKDHAAERKQFEIEMERLDRLNSLGEMVACIGHELRNPMTTVRGFLQLLGEQAECLKFKDSFDLMIEELDKCNSIITEFLSLAKNRVLNLESGSLNEIVMAIAPLIREESARADKNVMFELEETPDLLLDQNEIRQLILNLMRNALEAMGPGKMLVVKTYREGLDVVLAVKDQGPGMDLSIIEKIGIPFVTTKENCIGLGLAVCFSIAARHNAVITFDTCSKGTTFFVRFRKRTA</sequence>
<dbReference type="Pfam" id="PF00512">
    <property type="entry name" value="HisKA"/>
    <property type="match status" value="1"/>
</dbReference>
<dbReference type="InterPro" id="IPR003661">
    <property type="entry name" value="HisK_dim/P_dom"/>
</dbReference>
<evidence type="ECO:0000256" key="1">
    <source>
        <dbReference type="ARBA" id="ARBA00000085"/>
    </source>
</evidence>
<dbReference type="AlphaFoldDB" id="A0A3G1KX01"/>
<dbReference type="InterPro" id="IPR036097">
    <property type="entry name" value="HisK_dim/P_sf"/>
</dbReference>
<comment type="catalytic activity">
    <reaction evidence="1">
        <text>ATP + protein L-histidine = ADP + protein N-phospho-L-histidine.</text>
        <dbReference type="EC" id="2.7.13.3"/>
    </reaction>
</comment>
<name>A0A3G1KX01_FORW1</name>
<evidence type="ECO:0000313" key="10">
    <source>
        <dbReference type="Proteomes" id="UP000323521"/>
    </source>
</evidence>
<dbReference type="SMART" id="SM00388">
    <property type="entry name" value="HisKA"/>
    <property type="match status" value="1"/>
</dbReference>
<keyword evidence="6" id="KW-0067">ATP-binding</keyword>
<keyword evidence="10" id="KW-1185">Reference proteome</keyword>
<evidence type="ECO:0000256" key="3">
    <source>
        <dbReference type="ARBA" id="ARBA00022679"/>
    </source>
</evidence>
<dbReference type="Gene3D" id="3.30.450.20">
    <property type="entry name" value="PAS domain"/>
    <property type="match status" value="1"/>
</dbReference>
<evidence type="ECO:0000313" key="9">
    <source>
        <dbReference type="EMBL" id="ATW27004.1"/>
    </source>
</evidence>
<dbReference type="CDD" id="cd00075">
    <property type="entry name" value="HATPase"/>
    <property type="match status" value="1"/>
</dbReference>
<dbReference type="Pfam" id="PF02518">
    <property type="entry name" value="HATPase_c"/>
    <property type="match status" value="1"/>
</dbReference>
<keyword evidence="7" id="KW-0902">Two-component regulatory system</keyword>
<dbReference type="SUPFAM" id="SSF55874">
    <property type="entry name" value="ATPase domain of HSP90 chaperone/DNA topoisomerase II/histidine kinase"/>
    <property type="match status" value="1"/>
</dbReference>
<evidence type="ECO:0000256" key="6">
    <source>
        <dbReference type="ARBA" id="ARBA00022840"/>
    </source>
</evidence>
<dbReference type="GO" id="GO:0005524">
    <property type="term" value="F:ATP binding"/>
    <property type="evidence" value="ECO:0007669"/>
    <property type="project" value="UniProtKB-KW"/>
</dbReference>
<keyword evidence="4" id="KW-0547">Nucleotide-binding</keyword>
<dbReference type="Gene3D" id="1.10.287.130">
    <property type="match status" value="1"/>
</dbReference>
<accession>A0A3G1KX01</accession>
<dbReference type="InterPro" id="IPR003594">
    <property type="entry name" value="HATPase_dom"/>
</dbReference>
<dbReference type="InterPro" id="IPR005467">
    <property type="entry name" value="His_kinase_dom"/>
</dbReference>
<dbReference type="Proteomes" id="UP000323521">
    <property type="component" value="Chromosome"/>
</dbReference>
<organism evidence="9 10">
    <name type="scientific">Formimonas warabiya</name>
    <dbReference type="NCBI Taxonomy" id="1761012"/>
    <lineage>
        <taxon>Bacteria</taxon>
        <taxon>Bacillati</taxon>
        <taxon>Bacillota</taxon>
        <taxon>Clostridia</taxon>
        <taxon>Eubacteriales</taxon>
        <taxon>Peptococcaceae</taxon>
        <taxon>Candidatus Formimonas</taxon>
    </lineage>
</organism>
<dbReference type="GO" id="GO:0000155">
    <property type="term" value="F:phosphorelay sensor kinase activity"/>
    <property type="evidence" value="ECO:0007669"/>
    <property type="project" value="InterPro"/>
</dbReference>
<dbReference type="KEGG" id="fwa:DCMF_21555"/>
<keyword evidence="5" id="KW-0418">Kinase</keyword>
<gene>
    <name evidence="9" type="ORF">DCMF_21555</name>
</gene>
<dbReference type="CDD" id="cd00082">
    <property type="entry name" value="HisKA"/>
    <property type="match status" value="1"/>
</dbReference>
<dbReference type="PANTHER" id="PTHR43065:SF46">
    <property type="entry name" value="C4-DICARBOXYLATE TRANSPORT SENSOR PROTEIN DCTB"/>
    <property type="match status" value="1"/>
</dbReference>